<dbReference type="Pfam" id="PF02817">
    <property type="entry name" value="E3_binding"/>
    <property type="match status" value="1"/>
</dbReference>
<evidence type="ECO:0000256" key="4">
    <source>
        <dbReference type="ARBA" id="ARBA00022823"/>
    </source>
</evidence>
<evidence type="ECO:0000313" key="11">
    <source>
        <dbReference type="Proteomes" id="UP000198815"/>
    </source>
</evidence>
<dbReference type="GO" id="GO:0031405">
    <property type="term" value="F:lipoic acid binding"/>
    <property type="evidence" value="ECO:0007669"/>
    <property type="project" value="TreeGrafter"/>
</dbReference>
<keyword evidence="3 6" id="KW-0808">Transferase</keyword>
<keyword evidence="11" id="KW-1185">Reference proteome</keyword>
<evidence type="ECO:0000256" key="5">
    <source>
        <dbReference type="ARBA" id="ARBA00023315"/>
    </source>
</evidence>
<dbReference type="InterPro" id="IPR036625">
    <property type="entry name" value="E3-bd_dom_sf"/>
</dbReference>
<evidence type="ECO:0000256" key="1">
    <source>
        <dbReference type="ARBA" id="ARBA00001938"/>
    </source>
</evidence>
<feature type="compositionally biased region" description="Low complexity" evidence="7">
    <location>
        <begin position="268"/>
        <end position="284"/>
    </location>
</feature>
<dbReference type="GO" id="GO:0005737">
    <property type="term" value="C:cytoplasm"/>
    <property type="evidence" value="ECO:0007669"/>
    <property type="project" value="TreeGrafter"/>
</dbReference>
<feature type="domain" description="Lipoyl-binding" evidence="8">
    <location>
        <begin position="151"/>
        <end position="226"/>
    </location>
</feature>
<dbReference type="FunFam" id="3.30.559.10:FF:000007">
    <property type="entry name" value="Dihydrolipoamide acetyltransferase component of pyruvate dehydrogenase complex"/>
    <property type="match status" value="1"/>
</dbReference>
<dbReference type="PROSITE" id="PS50968">
    <property type="entry name" value="BIOTINYL_LIPOYL"/>
    <property type="match status" value="2"/>
</dbReference>
<evidence type="ECO:0000259" key="8">
    <source>
        <dbReference type="PROSITE" id="PS50968"/>
    </source>
</evidence>
<dbReference type="SUPFAM" id="SSF52777">
    <property type="entry name" value="CoA-dependent acyltransferases"/>
    <property type="match status" value="1"/>
</dbReference>
<dbReference type="Pfam" id="PF00198">
    <property type="entry name" value="2-oxoacid_dh"/>
    <property type="match status" value="1"/>
</dbReference>
<dbReference type="NCBIfam" id="TIGR02927">
    <property type="entry name" value="SucB_Actino"/>
    <property type="match status" value="1"/>
</dbReference>
<feature type="domain" description="Lipoyl-binding" evidence="8">
    <location>
        <begin position="2"/>
        <end position="77"/>
    </location>
</feature>
<comment type="similarity">
    <text evidence="2 6">Belongs to the 2-oxoacid dehydrogenase family.</text>
</comment>
<evidence type="ECO:0000256" key="7">
    <source>
        <dbReference type="SAM" id="MobiDB-lite"/>
    </source>
</evidence>
<dbReference type="Gene3D" id="3.30.559.10">
    <property type="entry name" value="Chloramphenicol acetyltransferase-like domain"/>
    <property type="match status" value="1"/>
</dbReference>
<feature type="region of interest" description="Disordered" evidence="7">
    <location>
        <begin position="228"/>
        <end position="299"/>
    </location>
</feature>
<evidence type="ECO:0000259" key="9">
    <source>
        <dbReference type="PROSITE" id="PS51826"/>
    </source>
</evidence>
<dbReference type="InterPro" id="IPR000089">
    <property type="entry name" value="Biotin_lipoyl"/>
</dbReference>
<evidence type="ECO:0000256" key="6">
    <source>
        <dbReference type="RuleBase" id="RU003423"/>
    </source>
</evidence>
<dbReference type="SUPFAM" id="SSF51230">
    <property type="entry name" value="Single hybrid motif"/>
    <property type="match status" value="2"/>
</dbReference>
<dbReference type="PROSITE" id="PS00189">
    <property type="entry name" value="LIPOYL"/>
    <property type="match status" value="2"/>
</dbReference>
<dbReference type="PANTHER" id="PTHR43178:SF5">
    <property type="entry name" value="LIPOAMIDE ACYLTRANSFERASE COMPONENT OF BRANCHED-CHAIN ALPHA-KETO ACID DEHYDROGENASE COMPLEX, MITOCHONDRIAL"/>
    <property type="match status" value="1"/>
</dbReference>
<feature type="compositionally biased region" description="Pro residues" evidence="7">
    <location>
        <begin position="235"/>
        <end position="255"/>
    </location>
</feature>
<dbReference type="EMBL" id="FOGZ01000001">
    <property type="protein sequence ID" value="SER47692.1"/>
    <property type="molecule type" value="Genomic_DNA"/>
</dbReference>
<dbReference type="RefSeq" id="WP_091966479.1">
    <property type="nucleotide sequence ID" value="NZ_FOGZ01000001.1"/>
</dbReference>
<feature type="domain" description="Peripheral subunit-binding (PSBD)" evidence="9">
    <location>
        <begin position="303"/>
        <end position="340"/>
    </location>
</feature>
<evidence type="ECO:0000313" key="10">
    <source>
        <dbReference type="EMBL" id="SER47692.1"/>
    </source>
</evidence>
<dbReference type="Pfam" id="PF00364">
    <property type="entry name" value="Biotin_lipoyl"/>
    <property type="match status" value="2"/>
</dbReference>
<dbReference type="CDD" id="cd06849">
    <property type="entry name" value="lipoyl_domain"/>
    <property type="match status" value="2"/>
</dbReference>
<dbReference type="Proteomes" id="UP000198815">
    <property type="component" value="Unassembled WGS sequence"/>
</dbReference>
<dbReference type="PROSITE" id="PS51826">
    <property type="entry name" value="PSBD"/>
    <property type="match status" value="1"/>
</dbReference>
<dbReference type="EC" id="2.3.1.-" evidence="6"/>
<feature type="region of interest" description="Disordered" evidence="7">
    <location>
        <begin position="178"/>
        <end position="198"/>
    </location>
</feature>
<sequence>MSTEVTLPTLGESVNEATVSRWLKEVGDHVDADEPLLEVSTDKVDTEIPAPVAGTLTEIRVNEDETAQVGQVLGIIGEASQDGAPASHSTATPTVQEPTPTPTGEHVQPEEPAKPQESAPTVVPSAEAEEPAEKKPSETASAQPSGAEAELTEVTLPTLGESVNEATVSRWLKEVGDAVEADEPLLEVSTDKVDTEIPAPAAGHLLEIRVKEDDTAQVGQVLAVIGEAASAQQPAPAPAEPAPSAPQASPAPAPGAPAQSAPTPPPAEKAQPAPAAQPAAERPAQPAPASPAPRATVPDFDGYVTPLVRKLARTEGVNLSEVKGTGVGGRIRKQDVLDAAAAAKAAQEAAARAAAAKSATPVAPSADADKRGTTEKLSKLRAIVAARMTESLRVSAQLTATVEVDLSAVARVRAGAKDSFRKTEGAGLTYLAFITKAATEALRQFPKVNSSIDVEAGTVTYHDSEDIGIAVDTPRGLMVPVIKGAGDLNVGGIAKRIADLAARSRDSKIGPDELTGATFTITNYGSTGTLFDTPIINQPNVAILGTGAMVKRPVVVTDAHGEDTIAIRPMMYLSMTYDHRIVDGADASRFLSAVKARLEEGDFGGEFGLNH</sequence>
<feature type="region of interest" description="Disordered" evidence="7">
    <location>
        <begin position="81"/>
        <end position="165"/>
    </location>
</feature>
<accession>A0A1H9PHH9</accession>
<dbReference type="InterPro" id="IPR004167">
    <property type="entry name" value="PSBD"/>
</dbReference>
<keyword evidence="5 6" id="KW-0012">Acyltransferase</keyword>
<dbReference type="InterPro" id="IPR001078">
    <property type="entry name" value="2-oxoacid_DH_actylTfrase"/>
</dbReference>
<dbReference type="InterPro" id="IPR014276">
    <property type="entry name" value="2-oxoglutarate_DH_E2"/>
</dbReference>
<reference evidence="10 11" key="1">
    <citation type="submission" date="2016-10" db="EMBL/GenBank/DDBJ databases">
        <authorList>
            <person name="de Groot N.N."/>
        </authorList>
    </citation>
    <scope>NUCLEOTIDE SEQUENCE [LARGE SCALE GENOMIC DNA]</scope>
    <source>
        <strain evidence="10 11">DSM 16859</strain>
    </source>
</reference>
<dbReference type="Gene3D" id="2.40.50.100">
    <property type="match status" value="2"/>
</dbReference>
<comment type="cofactor">
    <cofactor evidence="1 6">
        <name>(R)-lipoate</name>
        <dbReference type="ChEBI" id="CHEBI:83088"/>
    </cofactor>
</comment>
<evidence type="ECO:0000256" key="2">
    <source>
        <dbReference type="ARBA" id="ARBA00007317"/>
    </source>
</evidence>
<keyword evidence="4 6" id="KW-0450">Lipoyl</keyword>
<dbReference type="PANTHER" id="PTHR43178">
    <property type="entry name" value="DIHYDROLIPOAMIDE ACETYLTRANSFERASE COMPONENT OF PYRUVATE DEHYDROGENASE COMPLEX"/>
    <property type="match status" value="1"/>
</dbReference>
<name>A0A1H9PHH9_9ACTN</name>
<dbReference type="InterPro" id="IPR003016">
    <property type="entry name" value="2-oxoA_DH_lipoyl-BS"/>
</dbReference>
<dbReference type="AlphaFoldDB" id="A0A1H9PHH9"/>
<dbReference type="Gene3D" id="4.10.320.10">
    <property type="entry name" value="E3-binding domain"/>
    <property type="match status" value="1"/>
</dbReference>
<protein>
    <recommendedName>
        <fullName evidence="6">Dihydrolipoamide acetyltransferase component of pyruvate dehydrogenase complex</fullName>
        <ecNumber evidence="6">2.3.1.-</ecNumber>
    </recommendedName>
</protein>
<gene>
    <name evidence="10" type="ORF">SAMN05443377_10148</name>
</gene>
<dbReference type="InterPro" id="IPR011053">
    <property type="entry name" value="Single_hybrid_motif"/>
</dbReference>
<evidence type="ECO:0000256" key="3">
    <source>
        <dbReference type="ARBA" id="ARBA00022679"/>
    </source>
</evidence>
<dbReference type="GO" id="GO:0016407">
    <property type="term" value="F:acetyltransferase activity"/>
    <property type="evidence" value="ECO:0007669"/>
    <property type="project" value="TreeGrafter"/>
</dbReference>
<proteinExistence type="inferred from homology"/>
<dbReference type="InterPro" id="IPR050743">
    <property type="entry name" value="2-oxoacid_DH_E2_comp"/>
</dbReference>
<dbReference type="InterPro" id="IPR023213">
    <property type="entry name" value="CAT-like_dom_sf"/>
</dbReference>
<dbReference type="SUPFAM" id="SSF47005">
    <property type="entry name" value="Peripheral subunit-binding domain of 2-oxo acid dehydrogenase complex"/>
    <property type="match status" value="1"/>
</dbReference>
<dbReference type="STRING" id="64702.SAMN05443377_10148"/>
<dbReference type="OrthoDB" id="9805770at2"/>
<organism evidence="10 11">
    <name type="scientific">Propionibacterium cyclohexanicum</name>
    <dbReference type="NCBI Taxonomy" id="64702"/>
    <lineage>
        <taxon>Bacteria</taxon>
        <taxon>Bacillati</taxon>
        <taxon>Actinomycetota</taxon>
        <taxon>Actinomycetes</taxon>
        <taxon>Propionibacteriales</taxon>
        <taxon>Propionibacteriaceae</taxon>
        <taxon>Propionibacterium</taxon>
    </lineage>
</organism>